<accession>A0ABR4J1L4</accession>
<organism evidence="3 4">
    <name type="scientific">Aspergillus pseudoustus</name>
    <dbReference type="NCBI Taxonomy" id="1810923"/>
    <lineage>
        <taxon>Eukaryota</taxon>
        <taxon>Fungi</taxon>
        <taxon>Dikarya</taxon>
        <taxon>Ascomycota</taxon>
        <taxon>Pezizomycotina</taxon>
        <taxon>Eurotiomycetes</taxon>
        <taxon>Eurotiomycetidae</taxon>
        <taxon>Eurotiales</taxon>
        <taxon>Aspergillaceae</taxon>
        <taxon>Aspergillus</taxon>
        <taxon>Aspergillus subgen. Nidulantes</taxon>
    </lineage>
</organism>
<evidence type="ECO:0000313" key="4">
    <source>
        <dbReference type="Proteomes" id="UP001610446"/>
    </source>
</evidence>
<feature type="compositionally biased region" description="Polar residues" evidence="2">
    <location>
        <begin position="512"/>
        <end position="531"/>
    </location>
</feature>
<feature type="compositionally biased region" description="Low complexity" evidence="2">
    <location>
        <begin position="249"/>
        <end position="268"/>
    </location>
</feature>
<feature type="compositionally biased region" description="Polar residues" evidence="2">
    <location>
        <begin position="194"/>
        <end position="206"/>
    </location>
</feature>
<keyword evidence="4" id="KW-1185">Reference proteome</keyword>
<dbReference type="Proteomes" id="UP001610446">
    <property type="component" value="Unassembled WGS sequence"/>
</dbReference>
<feature type="compositionally biased region" description="Polar residues" evidence="2">
    <location>
        <begin position="542"/>
        <end position="553"/>
    </location>
</feature>
<feature type="compositionally biased region" description="Low complexity" evidence="2">
    <location>
        <begin position="101"/>
        <end position="113"/>
    </location>
</feature>
<feature type="coiled-coil region" evidence="1">
    <location>
        <begin position="629"/>
        <end position="656"/>
    </location>
</feature>
<evidence type="ECO:0000256" key="2">
    <source>
        <dbReference type="SAM" id="MobiDB-lite"/>
    </source>
</evidence>
<reference evidence="3 4" key="1">
    <citation type="submission" date="2024-07" db="EMBL/GenBank/DDBJ databases">
        <title>Section-level genome sequencing and comparative genomics of Aspergillus sections Usti and Cavernicolus.</title>
        <authorList>
            <consortium name="Lawrence Berkeley National Laboratory"/>
            <person name="Nybo J.L."/>
            <person name="Vesth T.C."/>
            <person name="Theobald S."/>
            <person name="Frisvad J.C."/>
            <person name="Larsen T.O."/>
            <person name="Kjaerboelling I."/>
            <person name="Rothschild-Mancinelli K."/>
            <person name="Lyhne E.K."/>
            <person name="Kogle M.E."/>
            <person name="Barry K."/>
            <person name="Clum A."/>
            <person name="Na H."/>
            <person name="Ledsgaard L."/>
            <person name="Lin J."/>
            <person name="Lipzen A."/>
            <person name="Kuo A."/>
            <person name="Riley R."/>
            <person name="Mondo S."/>
            <person name="Labutti K."/>
            <person name="Haridas S."/>
            <person name="Pangalinan J."/>
            <person name="Salamov A.A."/>
            <person name="Simmons B.A."/>
            <person name="Magnuson J.K."/>
            <person name="Chen J."/>
            <person name="Drula E."/>
            <person name="Henrissat B."/>
            <person name="Wiebenga A."/>
            <person name="Lubbers R.J."/>
            <person name="Gomes A.C."/>
            <person name="Makela M.R."/>
            <person name="Stajich J."/>
            <person name="Grigoriev I.V."/>
            <person name="Mortensen U.H."/>
            <person name="De Vries R.P."/>
            <person name="Baker S.E."/>
            <person name="Andersen M.R."/>
        </authorList>
    </citation>
    <scope>NUCLEOTIDE SEQUENCE [LARGE SCALE GENOMIC DNA]</scope>
    <source>
        <strain evidence="3 4">CBS 123904</strain>
    </source>
</reference>
<feature type="region of interest" description="Disordered" evidence="2">
    <location>
        <begin position="194"/>
        <end position="323"/>
    </location>
</feature>
<name>A0ABR4J1L4_9EURO</name>
<evidence type="ECO:0000313" key="3">
    <source>
        <dbReference type="EMBL" id="KAL2833931.1"/>
    </source>
</evidence>
<feature type="compositionally biased region" description="Polar residues" evidence="2">
    <location>
        <begin position="16"/>
        <end position="29"/>
    </location>
</feature>
<sequence>MDKEDFAGSRIPRGTGSKQPANVSAQKGSHCTPELRSSIPIPIQRRSAEQLTATLQGKQNESSGGIRLVEKSHGPRPRPSAEPTDQSTSEPAHGADQAQISMPTSMSSSSSSSWDFGDEGDEPERPTNVFTGEYRTRTLSVPGNHAVGPTLRIATSADDVIMGGTIRDPPNYAVTQRTNPAKVRYFDKLLPSTPNVFTSSKSNTPASGSKKSIGSSQGSMRDAPNFCRPQISLDSLPRRDISGKEMSISRKPVSKPSLSSLFSPSSKSLRIENEPLVPKIPDEYCTGQEPDINQSNSNNQKQSTPTKIASEYKATSVSSETRSTHTPITAIKVGTFQSHLPRTSSLQALSALPNNQCHAPATEGSSGAATNFKRNITFKDIIPLTLEKHQVPMEGGKSRIPESRSTHLLGSFRNIFKTRISVERTKRVGEASETTDEYQAPQNEHAVYDREKNAKAKPKYTRISGAVSWSKGTRNPKSLVSSPTTPTPSAPRLLAPPNRHLEDSVPSFARPTKSTRTKATSGLRTPTSTTPEVRPRRPHIRTASTGSPQRVTTGTRRAAPNLLALSGHKKNTQSLISEPKIVSVANEAACSLPKNVDAVRSCLDTLCKKVSEATIPLERDRHIRLALNLQQQLSDYQNIEKAALEAEEAAKGKKSERKAAEDCLNTTLAEIMAQLDEDSM</sequence>
<keyword evidence="1" id="KW-0175">Coiled coil</keyword>
<feature type="compositionally biased region" description="Polar residues" evidence="2">
    <location>
        <begin position="49"/>
        <end position="63"/>
    </location>
</feature>
<feature type="region of interest" description="Disordered" evidence="2">
    <location>
        <begin position="1"/>
        <end position="148"/>
    </location>
</feature>
<proteinExistence type="predicted"/>
<feature type="compositionally biased region" description="Low complexity" evidence="2">
    <location>
        <begin position="207"/>
        <end position="219"/>
    </location>
</feature>
<feature type="compositionally biased region" description="Low complexity" evidence="2">
    <location>
        <begin position="293"/>
        <end position="303"/>
    </location>
</feature>
<protein>
    <submittedName>
        <fullName evidence="3">Uncharacterized protein</fullName>
    </submittedName>
</protein>
<comment type="caution">
    <text evidence="3">The sequence shown here is derived from an EMBL/GenBank/DDBJ whole genome shotgun (WGS) entry which is preliminary data.</text>
</comment>
<gene>
    <name evidence="3" type="ORF">BJY01DRAFT_239369</name>
</gene>
<dbReference type="EMBL" id="JBFXLU010000235">
    <property type="protein sequence ID" value="KAL2833931.1"/>
    <property type="molecule type" value="Genomic_DNA"/>
</dbReference>
<evidence type="ECO:0000256" key="1">
    <source>
        <dbReference type="SAM" id="Coils"/>
    </source>
</evidence>
<feature type="region of interest" description="Disordered" evidence="2">
    <location>
        <begin position="426"/>
        <end position="553"/>
    </location>
</feature>
<feature type="compositionally biased region" description="Polar residues" evidence="2">
    <location>
        <begin position="313"/>
        <end position="323"/>
    </location>
</feature>